<evidence type="ECO:0000313" key="3">
    <source>
        <dbReference type="Proteomes" id="UP000287197"/>
    </source>
</evidence>
<dbReference type="Gene3D" id="3.90.320.10">
    <property type="match status" value="1"/>
</dbReference>
<reference evidence="2" key="1">
    <citation type="submission" date="2018-01" db="EMBL/GenBank/DDBJ databases">
        <authorList>
            <person name="Kovanen S."/>
            <person name="Nieminen T."/>
            <person name="Pohja-Mykra M."/>
            <person name="Raunio-Saarnisto M."/>
            <person name="Sauvala M."/>
            <person name="Fredriksson-Ahomaa M."/>
            <person name="Hanninen M.-L."/>
            <person name="Kivisto R."/>
        </authorList>
    </citation>
    <scope>NUCLEOTIDE SEQUENCE</scope>
    <source>
        <strain evidence="2">SO-26</strain>
    </source>
</reference>
<accession>A0AAX1Z4U0</accession>
<gene>
    <name evidence="2" type="ORF">C3I27_04115</name>
</gene>
<dbReference type="InterPro" id="IPR038726">
    <property type="entry name" value="PDDEXK_AddAB-type"/>
</dbReference>
<dbReference type="InterPro" id="IPR011604">
    <property type="entry name" value="PDDEXK-like_dom_sf"/>
</dbReference>
<reference evidence="2" key="2">
    <citation type="journal article" date="2019" name="Appl. Environ. Microbiol.">
        <title>Population genetics and characterization of Campylobacter jejuni isolates in western jackdaws and game birds in Finland.</title>
        <authorList>
            <person name="Kovanen S."/>
            <person name="Rossi M."/>
            <person name="Pohja-Mykra M."/>
            <person name="Nieminen T."/>
            <person name="Raunio-Saarnisto M."/>
            <person name="Sauvala M."/>
            <person name="Fredriksson-Ahomaa M."/>
            <person name="Hanninen M.L."/>
            <person name="Kivisto R."/>
        </authorList>
    </citation>
    <scope>NUCLEOTIDE SEQUENCE</scope>
    <source>
        <strain evidence="2">SO-26</strain>
    </source>
</reference>
<dbReference type="Pfam" id="PF12705">
    <property type="entry name" value="PDDEXK_1"/>
    <property type="match status" value="1"/>
</dbReference>
<dbReference type="EMBL" id="PQZD01000003">
    <property type="protein sequence ID" value="RTI48613.1"/>
    <property type="molecule type" value="Genomic_DNA"/>
</dbReference>
<evidence type="ECO:0000313" key="2">
    <source>
        <dbReference type="EMBL" id="RTI48613.1"/>
    </source>
</evidence>
<feature type="domain" description="PD-(D/E)XK endonuclease-like" evidence="1">
    <location>
        <begin position="34"/>
        <end position="261"/>
    </location>
</feature>
<evidence type="ECO:0000259" key="1">
    <source>
        <dbReference type="Pfam" id="PF12705"/>
    </source>
</evidence>
<comment type="caution">
    <text evidence="2">The sequence shown here is derived from an EMBL/GenBank/DDBJ whole genome shotgun (WGS) entry which is preliminary data.</text>
</comment>
<organism evidence="2 3">
    <name type="scientific">Campylobacter jejuni</name>
    <dbReference type="NCBI Taxonomy" id="197"/>
    <lineage>
        <taxon>Bacteria</taxon>
        <taxon>Pseudomonadati</taxon>
        <taxon>Campylobacterota</taxon>
        <taxon>Epsilonproteobacteria</taxon>
        <taxon>Campylobacterales</taxon>
        <taxon>Campylobacteraceae</taxon>
        <taxon>Campylobacter</taxon>
    </lineage>
</organism>
<name>A0AAX1Z4U0_CAMJU</name>
<protein>
    <recommendedName>
        <fullName evidence="1">PD-(D/E)XK endonuclease-like domain-containing protein</fullName>
    </recommendedName>
</protein>
<dbReference type="AlphaFoldDB" id="A0AAX1Z4U0"/>
<sequence>MSMLRLMGLNHWNGMRCVMKKIIEAIAKNKLSRYSYSKISTYDDCHYKFKLKYIDRLKVEKLPIRALEKGKYIHKLIESYFTLRLLGDTINMKTVEEMSIEDYPHNFPEEVSRCISIFHSLINSDRFQKLFPVDVCVYPEVEMEIPDIAVAYIDAYVEVSSDNSVILYDWKTGKTTKYNGRQLAFYFLLLNHLRPEIKTVTIRYYLIEHDEILEHTIDENSDIVLETKGWIIKTLEEIDKDTLYTKNMNNCRFCEYKDYCQKETSEILREYHNKINKEKR</sequence>
<proteinExistence type="predicted"/>
<dbReference type="Proteomes" id="UP000287197">
    <property type="component" value="Unassembled WGS sequence"/>
</dbReference>